<dbReference type="EC" id="1.7.2.2" evidence="3"/>
<dbReference type="GO" id="GO:0019645">
    <property type="term" value="P:anaerobic electron transport chain"/>
    <property type="evidence" value="ECO:0007669"/>
    <property type="project" value="TreeGrafter"/>
</dbReference>
<reference evidence="12" key="1">
    <citation type="submission" date="2016-10" db="EMBL/GenBank/DDBJ databases">
        <authorList>
            <person name="Varghese N."/>
            <person name="Submissions S."/>
        </authorList>
    </citation>
    <scope>NUCLEOTIDE SEQUENCE [LARGE SCALE GENOMIC DNA]</scope>
    <source>
        <strain evidence="12">DSM 22703</strain>
    </source>
</reference>
<dbReference type="GO" id="GO:0020037">
    <property type="term" value="F:heme binding"/>
    <property type="evidence" value="ECO:0007669"/>
    <property type="project" value="TreeGrafter"/>
</dbReference>
<dbReference type="EMBL" id="FMXE01000006">
    <property type="protein sequence ID" value="SDA55625.1"/>
    <property type="molecule type" value="Genomic_DNA"/>
</dbReference>
<evidence type="ECO:0000256" key="4">
    <source>
        <dbReference type="ARBA" id="ARBA00022617"/>
    </source>
</evidence>
<evidence type="ECO:0000256" key="7">
    <source>
        <dbReference type="ARBA" id="ARBA00022837"/>
    </source>
</evidence>
<dbReference type="Gene3D" id="1.20.140.10">
    <property type="entry name" value="Butyryl-CoA Dehydrogenase, subunit A, domain 3"/>
    <property type="match status" value="1"/>
</dbReference>
<name>A0A1G5WEE8_9BACT</name>
<evidence type="ECO:0000256" key="5">
    <source>
        <dbReference type="ARBA" id="ARBA00022723"/>
    </source>
</evidence>
<dbReference type="GO" id="GO:0042279">
    <property type="term" value="F:nitrite reductase (cytochrome, ammonia-forming) activity"/>
    <property type="evidence" value="ECO:0007669"/>
    <property type="project" value="UniProtKB-EC"/>
</dbReference>
<comment type="subcellular location">
    <subcellularLocation>
        <location evidence="1">Cell envelope</location>
    </subcellularLocation>
</comment>
<evidence type="ECO:0000256" key="9">
    <source>
        <dbReference type="ARBA" id="ARBA00023004"/>
    </source>
</evidence>
<sequence>MKNWILFISTAVIVFLLAILAANIFERRSEAKYSYQPKVKLEGIEPRDSIWGLNYPRQYQSYRKTQDTTFKSMFGTSGHKDVLASEPDLVILWAGYGFSKDYNAPKGHAWAIEDIHKTLRVGSPMVPGEGPQPSTCWTCKSTDVPRLMSEMGVTEYYSQKFSDMGTQAINPIGCADCHNPETMQLTITRPALIEAFEAMGKDINKASHQEMRSLVCAQCHVEYYFDKTRPGQEKAAYLTFPWKNGMEVENVEAYYDKIEFSDFTHALSKTPMVKAQHPDYEIYQMGVHAKRGVSCADCHMPFQTEGGQKFTNHQIGSPLANIENSCFVCHREKVQDLITDVYDRQRKIKEGTNAVQRQIAMAHIEAAKALELGATEVQMKGIQQKIRHAQWRWDYSVASHGAAFHAPLETSRIVSSATAIIQEARIELTRLLATLGYNQPVPMPDFTSKEALQAYIGLDIPKEKAAKVTFMDQVIPQWLKEGKAREAQKPAKIVSSR</sequence>
<keyword evidence="12" id="KW-1185">Reference proteome</keyword>
<dbReference type="Gene3D" id="1.10.1130.10">
    <property type="entry name" value="Flavocytochrome C3, Chain A"/>
    <property type="match status" value="1"/>
</dbReference>
<dbReference type="PANTHER" id="PTHR30633">
    <property type="entry name" value="CYTOCHROME C-552 RESPIRATORY NITRITE REDUCTASE"/>
    <property type="match status" value="1"/>
</dbReference>
<dbReference type="STRING" id="279824.SAMN03080617_01014"/>
<evidence type="ECO:0000256" key="2">
    <source>
        <dbReference type="ARBA" id="ARBA00009288"/>
    </source>
</evidence>
<keyword evidence="8" id="KW-0560">Oxidoreductase</keyword>
<dbReference type="GO" id="GO:0030288">
    <property type="term" value="C:outer membrane-bounded periplasmic space"/>
    <property type="evidence" value="ECO:0007669"/>
    <property type="project" value="TreeGrafter"/>
</dbReference>
<organism evidence="11 12">
    <name type="scientific">Algoriphagus alkaliphilus</name>
    <dbReference type="NCBI Taxonomy" id="279824"/>
    <lineage>
        <taxon>Bacteria</taxon>
        <taxon>Pseudomonadati</taxon>
        <taxon>Bacteroidota</taxon>
        <taxon>Cytophagia</taxon>
        <taxon>Cytophagales</taxon>
        <taxon>Cyclobacteriaceae</taxon>
        <taxon>Algoriphagus</taxon>
    </lineage>
</organism>
<keyword evidence="6" id="KW-0732">Signal</keyword>
<proteinExistence type="inferred from homology"/>
<evidence type="ECO:0000313" key="11">
    <source>
        <dbReference type="EMBL" id="SDA55625.1"/>
    </source>
</evidence>
<gene>
    <name evidence="11" type="ORF">SAMN03080617_01014</name>
</gene>
<dbReference type="SUPFAM" id="SSF48695">
    <property type="entry name" value="Multiheme cytochromes"/>
    <property type="match status" value="1"/>
</dbReference>
<dbReference type="RefSeq" id="WP_092728860.1">
    <property type="nucleotide sequence ID" value="NZ_FMXE01000006.1"/>
</dbReference>
<dbReference type="GO" id="GO:0046872">
    <property type="term" value="F:metal ion binding"/>
    <property type="evidence" value="ECO:0007669"/>
    <property type="project" value="UniProtKB-KW"/>
</dbReference>
<dbReference type="PIRSF" id="PIRSF000243">
    <property type="entry name" value="Cyt_c552"/>
    <property type="match status" value="1"/>
</dbReference>
<dbReference type="InterPro" id="IPR003321">
    <property type="entry name" value="Cyt_c552"/>
</dbReference>
<comment type="catalytic activity">
    <reaction evidence="10">
        <text>6 Fe(III)-[cytochrome c] + NH4(+) + 2 H2O = 6 Fe(II)-[cytochrome c] + nitrite + 8 H(+)</text>
        <dbReference type="Rhea" id="RHEA:13089"/>
        <dbReference type="Rhea" id="RHEA-COMP:10350"/>
        <dbReference type="Rhea" id="RHEA-COMP:14399"/>
        <dbReference type="ChEBI" id="CHEBI:15377"/>
        <dbReference type="ChEBI" id="CHEBI:15378"/>
        <dbReference type="ChEBI" id="CHEBI:16301"/>
        <dbReference type="ChEBI" id="CHEBI:28938"/>
        <dbReference type="ChEBI" id="CHEBI:29033"/>
        <dbReference type="ChEBI" id="CHEBI:29034"/>
        <dbReference type="EC" id="1.7.2.2"/>
    </reaction>
</comment>
<dbReference type="Pfam" id="PF02335">
    <property type="entry name" value="Cytochrom_C552"/>
    <property type="match status" value="1"/>
</dbReference>
<keyword evidence="9" id="KW-0408">Iron</keyword>
<keyword evidence="7" id="KW-0106">Calcium</keyword>
<evidence type="ECO:0000256" key="6">
    <source>
        <dbReference type="ARBA" id="ARBA00022729"/>
    </source>
</evidence>
<evidence type="ECO:0000313" key="12">
    <source>
        <dbReference type="Proteomes" id="UP000198756"/>
    </source>
</evidence>
<evidence type="ECO:0000256" key="10">
    <source>
        <dbReference type="ARBA" id="ARBA00049131"/>
    </source>
</evidence>
<dbReference type="Proteomes" id="UP000198756">
    <property type="component" value="Unassembled WGS sequence"/>
</dbReference>
<protein>
    <recommendedName>
        <fullName evidence="3">nitrite reductase (cytochrome; ammonia-forming)</fullName>
        <ecNumber evidence="3">1.7.2.2</ecNumber>
    </recommendedName>
</protein>
<evidence type="ECO:0000256" key="8">
    <source>
        <dbReference type="ARBA" id="ARBA00023002"/>
    </source>
</evidence>
<dbReference type="AlphaFoldDB" id="A0A1G5WEE8"/>
<comment type="similarity">
    <text evidence="2">Belongs to the cytochrome c-552 family.</text>
</comment>
<keyword evidence="4" id="KW-0349">Heme</keyword>
<keyword evidence="5" id="KW-0479">Metal-binding</keyword>
<accession>A0A1G5WEE8</accession>
<evidence type="ECO:0000256" key="3">
    <source>
        <dbReference type="ARBA" id="ARBA00011887"/>
    </source>
</evidence>
<dbReference type="InterPro" id="IPR036280">
    <property type="entry name" value="Multihaem_cyt_sf"/>
</dbReference>
<dbReference type="OrthoDB" id="9780421at2"/>
<dbReference type="NCBIfam" id="NF008339">
    <property type="entry name" value="PRK11125.1"/>
    <property type="match status" value="1"/>
</dbReference>
<evidence type="ECO:0000256" key="1">
    <source>
        <dbReference type="ARBA" id="ARBA00004196"/>
    </source>
</evidence>
<dbReference type="PANTHER" id="PTHR30633:SF0">
    <property type="entry name" value="CYTOCHROME C-552"/>
    <property type="match status" value="1"/>
</dbReference>
<dbReference type="CDD" id="cd00548">
    <property type="entry name" value="NrfA-like"/>
    <property type="match status" value="1"/>
</dbReference>